<organism evidence="1 2">
    <name type="scientific">Rotaria sordida</name>
    <dbReference type="NCBI Taxonomy" id="392033"/>
    <lineage>
        <taxon>Eukaryota</taxon>
        <taxon>Metazoa</taxon>
        <taxon>Spiralia</taxon>
        <taxon>Gnathifera</taxon>
        <taxon>Rotifera</taxon>
        <taxon>Eurotatoria</taxon>
        <taxon>Bdelloidea</taxon>
        <taxon>Philodinida</taxon>
        <taxon>Philodinidae</taxon>
        <taxon>Rotaria</taxon>
    </lineage>
</organism>
<evidence type="ECO:0000313" key="1">
    <source>
        <dbReference type="EMBL" id="CAF4050831.1"/>
    </source>
</evidence>
<reference evidence="1" key="1">
    <citation type="submission" date="2021-02" db="EMBL/GenBank/DDBJ databases">
        <authorList>
            <person name="Nowell W R."/>
        </authorList>
    </citation>
    <scope>NUCLEOTIDE SEQUENCE</scope>
</reference>
<gene>
    <name evidence="1" type="ORF">JBS370_LOCUS29027</name>
</gene>
<evidence type="ECO:0000313" key="2">
    <source>
        <dbReference type="Proteomes" id="UP000663836"/>
    </source>
</evidence>
<comment type="caution">
    <text evidence="1">The sequence shown here is derived from an EMBL/GenBank/DDBJ whole genome shotgun (WGS) entry which is preliminary data.</text>
</comment>
<sequence length="248" mass="28143">MGIKEAKNTDSPFELFKSYFIQNSVWLQMEGVQLMHDSLFPRKEVADLYSILQDIGEKWVPLSYRIFGLPCGIDGGPLGDQGIDLTMMTQDVDLITRFLEDLKNNYQATPGMARRHLKDKELQISNPHFPASALFNNIKEVHELLASRYFVSLNDDVVFHDYQCCCPLISREGKPNLNVTYFIYVAGHGLLSQLATDITGGLTSLEKSHPQYKGYLVARPDYGRLNEDELLEAGHIVAFTKFLSIQDF</sequence>
<accession>A0A819RNN9</accession>
<feature type="non-terminal residue" evidence="1">
    <location>
        <position position="1"/>
    </location>
</feature>
<dbReference type="EMBL" id="CAJOBD010006081">
    <property type="protein sequence ID" value="CAF4050831.1"/>
    <property type="molecule type" value="Genomic_DNA"/>
</dbReference>
<proteinExistence type="predicted"/>
<name>A0A819RNN9_9BILA</name>
<dbReference type="AlphaFoldDB" id="A0A819RNN9"/>
<dbReference type="Proteomes" id="UP000663836">
    <property type="component" value="Unassembled WGS sequence"/>
</dbReference>
<protein>
    <submittedName>
        <fullName evidence="1">Uncharacterized protein</fullName>
    </submittedName>
</protein>